<evidence type="ECO:0000313" key="4">
    <source>
        <dbReference type="Proteomes" id="UP001235343"/>
    </source>
</evidence>
<keyword evidence="1" id="KW-0560">Oxidoreductase</keyword>
<dbReference type="InterPro" id="IPR050791">
    <property type="entry name" value="Aldo-Keto_reductase"/>
</dbReference>
<keyword evidence="4" id="KW-1185">Reference proteome</keyword>
<reference evidence="3 4" key="1">
    <citation type="submission" date="2023-06" db="EMBL/GenBank/DDBJ databases">
        <title>Aquibacillus rhizosphaerae LR5S19.</title>
        <authorList>
            <person name="Sun J.-Q."/>
        </authorList>
    </citation>
    <scope>NUCLEOTIDE SEQUENCE [LARGE SCALE GENOMIC DNA]</scope>
    <source>
        <strain evidence="3 4">LR5S19</strain>
    </source>
</reference>
<dbReference type="CDD" id="cd19088">
    <property type="entry name" value="AKR_AKR13B1"/>
    <property type="match status" value="1"/>
</dbReference>
<dbReference type="Proteomes" id="UP001235343">
    <property type="component" value="Unassembled WGS sequence"/>
</dbReference>
<comment type="caution">
    <text evidence="3">The sequence shown here is derived from an EMBL/GenBank/DDBJ whole genome shotgun (WGS) entry which is preliminary data.</text>
</comment>
<dbReference type="SUPFAM" id="SSF51430">
    <property type="entry name" value="NAD(P)-linked oxidoreductase"/>
    <property type="match status" value="1"/>
</dbReference>
<dbReference type="Gene3D" id="3.20.20.100">
    <property type="entry name" value="NADP-dependent oxidoreductase domain"/>
    <property type="match status" value="1"/>
</dbReference>
<feature type="domain" description="NADP-dependent oxidoreductase" evidence="2">
    <location>
        <begin position="24"/>
        <end position="286"/>
    </location>
</feature>
<evidence type="ECO:0000256" key="1">
    <source>
        <dbReference type="ARBA" id="ARBA00023002"/>
    </source>
</evidence>
<name>A0ABT7LAY7_9BACI</name>
<evidence type="ECO:0000259" key="2">
    <source>
        <dbReference type="Pfam" id="PF00248"/>
    </source>
</evidence>
<proteinExistence type="predicted"/>
<dbReference type="InterPro" id="IPR036812">
    <property type="entry name" value="NAD(P)_OxRdtase_dom_sf"/>
</dbReference>
<dbReference type="InterPro" id="IPR020471">
    <property type="entry name" value="AKR"/>
</dbReference>
<dbReference type="PANTHER" id="PTHR43625:SF40">
    <property type="entry name" value="ALDO-KETO REDUCTASE YAKC [NADP(+)]"/>
    <property type="match status" value="1"/>
</dbReference>
<dbReference type="InterPro" id="IPR023210">
    <property type="entry name" value="NADP_OxRdtase_dom"/>
</dbReference>
<accession>A0ABT7LAY7</accession>
<sequence length="292" mass="32222">MTHQIQIAAKSGTFTIGGELKVNRLGYGTMQLTGDGVWGEPNNPEEAVRVLQKAIELGVNFIDTADAYGPFVTNKLIKKALHPYNEDLVIATKVGLTRAGPNDWRPVGRPEYLRQQVEINRNDLGVDTIDLLQLHRIDPQVPLADQIGELKKMKEEGKIRHIGLSQVSVEELKEANEITPIASVQNMYNLANRESEAMLEYCEENNIAFIPWFPLATGELAKEGGPLDKLAKEHDAQPAQLALAWLLKRSKVILPIPGTSSVSHLEDNLAAAEIELSDEEFKTLSDAVTATK</sequence>
<dbReference type="PRINTS" id="PR00069">
    <property type="entry name" value="ALDKETRDTASE"/>
</dbReference>
<protein>
    <submittedName>
        <fullName evidence="3">Aldo/keto reductase</fullName>
    </submittedName>
</protein>
<dbReference type="RefSeq" id="WP_285933008.1">
    <property type="nucleotide sequence ID" value="NZ_JASTZU010000044.1"/>
</dbReference>
<gene>
    <name evidence="3" type="ORF">QQS35_14870</name>
</gene>
<dbReference type="PANTHER" id="PTHR43625">
    <property type="entry name" value="AFLATOXIN B1 ALDEHYDE REDUCTASE"/>
    <property type="match status" value="1"/>
</dbReference>
<evidence type="ECO:0000313" key="3">
    <source>
        <dbReference type="EMBL" id="MDL4841720.1"/>
    </source>
</evidence>
<dbReference type="EMBL" id="JASTZU010000044">
    <property type="protein sequence ID" value="MDL4841720.1"/>
    <property type="molecule type" value="Genomic_DNA"/>
</dbReference>
<dbReference type="Pfam" id="PF00248">
    <property type="entry name" value="Aldo_ket_red"/>
    <property type="match status" value="1"/>
</dbReference>
<organism evidence="3 4">
    <name type="scientific">Aquibacillus rhizosphaerae</name>
    <dbReference type="NCBI Taxonomy" id="3051431"/>
    <lineage>
        <taxon>Bacteria</taxon>
        <taxon>Bacillati</taxon>
        <taxon>Bacillota</taxon>
        <taxon>Bacilli</taxon>
        <taxon>Bacillales</taxon>
        <taxon>Bacillaceae</taxon>
        <taxon>Aquibacillus</taxon>
    </lineage>
</organism>
<dbReference type="NCBIfam" id="NF007695">
    <property type="entry name" value="PRK10376.1"/>
    <property type="match status" value="1"/>
</dbReference>